<evidence type="ECO:0000313" key="1">
    <source>
        <dbReference type="EMBL" id="GFH21998.1"/>
    </source>
</evidence>
<organism evidence="1 2">
    <name type="scientific">Haematococcus lacustris</name>
    <name type="common">Green alga</name>
    <name type="synonym">Haematococcus pluvialis</name>
    <dbReference type="NCBI Taxonomy" id="44745"/>
    <lineage>
        <taxon>Eukaryota</taxon>
        <taxon>Viridiplantae</taxon>
        <taxon>Chlorophyta</taxon>
        <taxon>core chlorophytes</taxon>
        <taxon>Chlorophyceae</taxon>
        <taxon>CS clade</taxon>
        <taxon>Chlamydomonadales</taxon>
        <taxon>Haematococcaceae</taxon>
        <taxon>Haematococcus</taxon>
    </lineage>
</organism>
<accession>A0A699ZUM0</accession>
<dbReference type="EMBL" id="BLLF01001947">
    <property type="protein sequence ID" value="GFH21998.1"/>
    <property type="molecule type" value="Genomic_DNA"/>
</dbReference>
<name>A0A699ZUM0_HAELA</name>
<reference evidence="1 2" key="1">
    <citation type="submission" date="2020-02" db="EMBL/GenBank/DDBJ databases">
        <title>Draft genome sequence of Haematococcus lacustris strain NIES-144.</title>
        <authorList>
            <person name="Morimoto D."/>
            <person name="Nakagawa S."/>
            <person name="Yoshida T."/>
            <person name="Sawayama S."/>
        </authorList>
    </citation>
    <scope>NUCLEOTIDE SEQUENCE [LARGE SCALE GENOMIC DNA]</scope>
    <source>
        <strain evidence="1 2">NIES-144</strain>
    </source>
</reference>
<evidence type="ECO:0000313" key="2">
    <source>
        <dbReference type="Proteomes" id="UP000485058"/>
    </source>
</evidence>
<protein>
    <submittedName>
        <fullName evidence="1">Uncharacterized protein</fullName>
    </submittedName>
</protein>
<comment type="caution">
    <text evidence="1">The sequence shown here is derived from an EMBL/GenBank/DDBJ whole genome shotgun (WGS) entry which is preliminary data.</text>
</comment>
<dbReference type="AlphaFoldDB" id="A0A699ZUM0"/>
<sequence length="101" mass="10759">MPWRTPCLPSHCITCPVYPGRRGVACRHSVDRSKPSGVEVSVLLAGLGWGNEEGWDGGTAPRVEAAQITKLLSSAWHVGGGAIQGVYNMYAAIANKLEGRK</sequence>
<proteinExistence type="predicted"/>
<gene>
    <name evidence="1" type="ORF">HaLaN_19395</name>
</gene>
<keyword evidence="2" id="KW-1185">Reference proteome</keyword>
<dbReference type="Proteomes" id="UP000485058">
    <property type="component" value="Unassembled WGS sequence"/>
</dbReference>